<feature type="compositionally biased region" description="Polar residues" evidence="1">
    <location>
        <begin position="516"/>
        <end position="528"/>
    </location>
</feature>
<feature type="region of interest" description="Disordered" evidence="1">
    <location>
        <begin position="1"/>
        <end position="145"/>
    </location>
</feature>
<feature type="compositionally biased region" description="Low complexity" evidence="1">
    <location>
        <begin position="409"/>
        <end position="423"/>
    </location>
</feature>
<reference evidence="2" key="1">
    <citation type="submission" date="2020-03" db="EMBL/GenBank/DDBJ databases">
        <title>Site-based positive gene gene selection in Geosmithia morbida across the United States reveals a broad range of putative effectors and factors for local host and environmental adapation.</title>
        <authorList>
            <person name="Onufrak A."/>
            <person name="Murdoch R.W."/>
            <person name="Gazis R."/>
            <person name="Huff M."/>
            <person name="Staton M."/>
            <person name="Klingeman W."/>
            <person name="Hadziabdic D."/>
        </authorList>
    </citation>
    <scope>NUCLEOTIDE SEQUENCE</scope>
    <source>
        <strain evidence="2">1262</strain>
    </source>
</reference>
<feature type="region of interest" description="Disordered" evidence="1">
    <location>
        <begin position="484"/>
        <end position="540"/>
    </location>
</feature>
<evidence type="ECO:0000313" key="2">
    <source>
        <dbReference type="EMBL" id="KAF4120596.1"/>
    </source>
</evidence>
<organism evidence="2 3">
    <name type="scientific">Geosmithia morbida</name>
    <dbReference type="NCBI Taxonomy" id="1094350"/>
    <lineage>
        <taxon>Eukaryota</taxon>
        <taxon>Fungi</taxon>
        <taxon>Dikarya</taxon>
        <taxon>Ascomycota</taxon>
        <taxon>Pezizomycotina</taxon>
        <taxon>Sordariomycetes</taxon>
        <taxon>Hypocreomycetidae</taxon>
        <taxon>Hypocreales</taxon>
        <taxon>Bionectriaceae</taxon>
        <taxon>Geosmithia</taxon>
    </lineage>
</organism>
<dbReference type="AlphaFoldDB" id="A0A9P4YS23"/>
<protein>
    <submittedName>
        <fullName evidence="2">Uncharacterized protein</fullName>
    </submittedName>
</protein>
<evidence type="ECO:0000313" key="3">
    <source>
        <dbReference type="Proteomes" id="UP000749293"/>
    </source>
</evidence>
<proteinExistence type="predicted"/>
<name>A0A9P4YS23_9HYPO</name>
<feature type="compositionally biased region" description="Basic and acidic residues" evidence="1">
    <location>
        <begin position="433"/>
        <end position="449"/>
    </location>
</feature>
<comment type="caution">
    <text evidence="2">The sequence shown here is derived from an EMBL/GenBank/DDBJ whole genome shotgun (WGS) entry which is preliminary data.</text>
</comment>
<gene>
    <name evidence="2" type="ORF">GMORB2_3034</name>
</gene>
<dbReference type="GeneID" id="55969262"/>
<feature type="region of interest" description="Disordered" evidence="1">
    <location>
        <begin position="334"/>
        <end position="472"/>
    </location>
</feature>
<accession>A0A9P4YS23</accession>
<dbReference type="OrthoDB" id="3941134at2759"/>
<evidence type="ECO:0000256" key="1">
    <source>
        <dbReference type="SAM" id="MobiDB-lite"/>
    </source>
</evidence>
<sequence>MQDPWGSPWAITDDNAQPALQINVVPPPPPPTTLPLSAIGISDIDDTINPESHDDDAADGLQPRTTRLWPSGTDNSGADDTWDRWNDASSSPGWGRSPELRPVTTAASPAGWDGSSVNLALADASLPTHDGDEISEAEGERPPMAVETDKVDAHDGIAERTPPVSAAAALRDDSERQELVGAATTATATTETPPSALDELFPLASDTDVTSAAVPEVLADKTTADGFGTGSERRAWQRLSRFGTMRKHNLGLDDDHYVRIDWAHSSAVRKTTLKTVRRWMEEDSIAGRTVLGGGAKGRQDGTVGAAMFNWDSSAPQVEIGKLLLQRSSSKQGSAAAAAAAAGRPHSVIGHSSKTPSPLADEPRERPASAFLPSLRMIPPPSPPEKPAAAPRRDDDGDDEDDWGEMVSSPAVDGPANAAAAFDAWTQPETAEGSETRTHVDEEKEEEEHVGSAFDAPTSPRDTDPVPVPASVPVSVPSIEASVLDESAWQWDEEAPSKAASASAGYDDDAPEPISSGAVSLTTSNSPAGTTEIADDADSYHDAEETVAKVIDSLPDLSYMLR</sequence>
<dbReference type="EMBL" id="JAANYQ010000016">
    <property type="protein sequence ID" value="KAF4120596.1"/>
    <property type="molecule type" value="Genomic_DNA"/>
</dbReference>
<keyword evidence="3" id="KW-1185">Reference proteome</keyword>
<feature type="compositionally biased region" description="Acidic residues" evidence="1">
    <location>
        <begin position="43"/>
        <end position="58"/>
    </location>
</feature>
<dbReference type="RefSeq" id="XP_035319248.1">
    <property type="nucleotide sequence ID" value="XM_035465010.1"/>
</dbReference>
<dbReference type="Proteomes" id="UP000749293">
    <property type="component" value="Unassembled WGS sequence"/>
</dbReference>